<evidence type="ECO:0000313" key="6">
    <source>
        <dbReference type="Proteomes" id="UP000034810"/>
    </source>
</evidence>
<evidence type="ECO:0000256" key="2">
    <source>
        <dbReference type="ARBA" id="ARBA00022801"/>
    </source>
</evidence>
<protein>
    <submittedName>
        <fullName evidence="5">NUDIX hydrolase</fullName>
    </submittedName>
</protein>
<proteinExistence type="inferred from homology"/>
<dbReference type="PROSITE" id="PS51462">
    <property type="entry name" value="NUDIX"/>
    <property type="match status" value="1"/>
</dbReference>
<dbReference type="PANTHER" id="PTHR43046:SF14">
    <property type="entry name" value="MUTT_NUDIX FAMILY PROTEIN"/>
    <property type="match status" value="1"/>
</dbReference>
<dbReference type="SUPFAM" id="SSF55811">
    <property type="entry name" value="Nudix"/>
    <property type="match status" value="1"/>
</dbReference>
<comment type="cofactor">
    <cofactor evidence="1">
        <name>Mg(2+)</name>
        <dbReference type="ChEBI" id="CHEBI:18420"/>
    </cofactor>
</comment>
<dbReference type="InterPro" id="IPR000086">
    <property type="entry name" value="NUDIX_hydrolase_dom"/>
</dbReference>
<organism evidence="5 6">
    <name type="scientific">Candidatus Wolfebacteria bacterium GW2011_GWC1_43_10</name>
    <dbReference type="NCBI Taxonomy" id="1619011"/>
    <lineage>
        <taxon>Bacteria</taxon>
        <taxon>Candidatus Wolfeibacteriota</taxon>
    </lineage>
</organism>
<name>A0A0G1CBF6_9BACT</name>
<dbReference type="AlphaFoldDB" id="A0A0G1CBF6"/>
<dbReference type="InterPro" id="IPR020476">
    <property type="entry name" value="Nudix_hydrolase"/>
</dbReference>
<dbReference type="InterPro" id="IPR015797">
    <property type="entry name" value="NUDIX_hydrolase-like_dom_sf"/>
</dbReference>
<comment type="caution">
    <text evidence="5">The sequence shown here is derived from an EMBL/GenBank/DDBJ whole genome shotgun (WGS) entry which is preliminary data.</text>
</comment>
<gene>
    <name evidence="5" type="ORF">UV58_C0002G0005</name>
</gene>
<feature type="domain" description="Nudix hydrolase" evidence="4">
    <location>
        <begin position="5"/>
        <end position="134"/>
    </location>
</feature>
<dbReference type="GO" id="GO:0016787">
    <property type="term" value="F:hydrolase activity"/>
    <property type="evidence" value="ECO:0007669"/>
    <property type="project" value="UniProtKB-KW"/>
</dbReference>
<evidence type="ECO:0000259" key="4">
    <source>
        <dbReference type="PROSITE" id="PS51462"/>
    </source>
</evidence>
<reference evidence="5 6" key="1">
    <citation type="journal article" date="2015" name="Nature">
        <title>rRNA introns, odd ribosomes, and small enigmatic genomes across a large radiation of phyla.</title>
        <authorList>
            <person name="Brown C.T."/>
            <person name="Hug L.A."/>
            <person name="Thomas B.C."/>
            <person name="Sharon I."/>
            <person name="Castelle C.J."/>
            <person name="Singh A."/>
            <person name="Wilkins M.J."/>
            <person name="Williams K.H."/>
            <person name="Banfield J.F."/>
        </authorList>
    </citation>
    <scope>NUCLEOTIDE SEQUENCE [LARGE SCALE GENOMIC DNA]</scope>
</reference>
<dbReference type="Proteomes" id="UP000034810">
    <property type="component" value="Unassembled WGS sequence"/>
</dbReference>
<dbReference type="Gene3D" id="3.90.79.10">
    <property type="entry name" value="Nucleoside Triphosphate Pyrophosphohydrolase"/>
    <property type="match status" value="1"/>
</dbReference>
<dbReference type="PANTHER" id="PTHR43046">
    <property type="entry name" value="GDP-MANNOSE MANNOSYL HYDROLASE"/>
    <property type="match status" value="1"/>
</dbReference>
<accession>A0A0G1CBF6</accession>
<sequence length="135" mass="15586">MLEGKSKPKIVVAALVEKDGKFLLTKEVLESGKEYWIVPGGGLEFGESLDNAVKREIKEETNLDIEIKEFAGFQEAIVPQYNYHTVIFFYRALSKNESLLLEDNILEARFFTKEEIKNLNLVDSSRRFLERIEII</sequence>
<evidence type="ECO:0000256" key="1">
    <source>
        <dbReference type="ARBA" id="ARBA00001946"/>
    </source>
</evidence>
<dbReference type="PRINTS" id="PR00502">
    <property type="entry name" value="NUDIXFAMILY"/>
</dbReference>
<dbReference type="InterPro" id="IPR020084">
    <property type="entry name" value="NUDIX_hydrolase_CS"/>
</dbReference>
<dbReference type="PROSITE" id="PS00893">
    <property type="entry name" value="NUDIX_BOX"/>
    <property type="match status" value="1"/>
</dbReference>
<dbReference type="Pfam" id="PF00293">
    <property type="entry name" value="NUDIX"/>
    <property type="match status" value="1"/>
</dbReference>
<evidence type="ECO:0000256" key="3">
    <source>
        <dbReference type="RuleBase" id="RU003476"/>
    </source>
</evidence>
<evidence type="ECO:0000313" key="5">
    <source>
        <dbReference type="EMBL" id="KKS82995.1"/>
    </source>
</evidence>
<dbReference type="EMBL" id="LCFA01000002">
    <property type="protein sequence ID" value="KKS82995.1"/>
    <property type="molecule type" value="Genomic_DNA"/>
</dbReference>
<comment type="similarity">
    <text evidence="3">Belongs to the Nudix hydrolase family.</text>
</comment>
<keyword evidence="2 3" id="KW-0378">Hydrolase</keyword>